<name>A0A1Z4F102_9MYCO</name>
<reference evidence="1 2" key="2">
    <citation type="journal article" date="2017" name="Int. J. Syst. Evol. Microbiol.">
        <title>Mycobacterium stephanolepidis sp. nov., a rapidly growing species related to Mycobacterium chelonae, isolated from marine teleost fish, Stephanolepis cirrhifer.</title>
        <authorList>
            <person name="Fukano H."/>
            <person name="Wada S."/>
            <person name="Kurata O."/>
            <person name="Katayama K."/>
            <person name="Fujiwara N."/>
            <person name="Hoshino Y."/>
        </authorList>
    </citation>
    <scope>NUCLEOTIDE SEQUENCE [LARGE SCALE GENOMIC DNA]</scope>
    <source>
        <strain evidence="1 2">NJB0901</strain>
    </source>
</reference>
<evidence type="ECO:0000313" key="1">
    <source>
        <dbReference type="EMBL" id="BAX98879.1"/>
    </source>
</evidence>
<gene>
    <name evidence="1" type="ORF">MSTE_03579</name>
</gene>
<protein>
    <recommendedName>
        <fullName evidence="3">Molecular chaperone DnaJ</fullName>
    </recommendedName>
</protein>
<dbReference type="OrthoDB" id="3831452at2"/>
<dbReference type="EMBL" id="AP018165">
    <property type="protein sequence ID" value="BAX98879.1"/>
    <property type="molecule type" value="Genomic_DNA"/>
</dbReference>
<evidence type="ECO:0000313" key="2">
    <source>
        <dbReference type="Proteomes" id="UP000217954"/>
    </source>
</evidence>
<organism evidence="1 2">
    <name type="scientific">[Mycobacterium] stephanolepidis</name>
    <dbReference type="NCBI Taxonomy" id="1520670"/>
    <lineage>
        <taxon>Bacteria</taxon>
        <taxon>Bacillati</taxon>
        <taxon>Actinomycetota</taxon>
        <taxon>Actinomycetes</taxon>
        <taxon>Mycobacteriales</taxon>
        <taxon>Mycobacteriaceae</taxon>
        <taxon>Mycobacteroides</taxon>
    </lineage>
</organism>
<dbReference type="KEGG" id="mste:MSTE_03579"/>
<dbReference type="RefSeq" id="WP_096503148.1">
    <property type="nucleotide sequence ID" value="NZ_AP018165.1"/>
</dbReference>
<accession>A0A1Z4F102</accession>
<proteinExistence type="predicted"/>
<reference evidence="2" key="1">
    <citation type="journal article" date="2017" name="Genome Announc.">
        <title>Complete Genome Sequence of Mycobacterium stephanolepidis.</title>
        <authorList>
            <person name="Fukano H."/>
            <person name="Yoshida M."/>
            <person name="Katayama Y."/>
            <person name="Omatsu T."/>
            <person name="Mizutani T."/>
            <person name="Kurata O."/>
            <person name="Wada S."/>
            <person name="Hoshino Y."/>
        </authorList>
    </citation>
    <scope>NUCLEOTIDE SEQUENCE [LARGE SCALE GENOMIC DNA]</scope>
    <source>
        <strain evidence="2">NJB0901</strain>
    </source>
</reference>
<dbReference type="Proteomes" id="UP000217954">
    <property type="component" value="Chromosome"/>
</dbReference>
<evidence type="ECO:0008006" key="3">
    <source>
        <dbReference type="Google" id="ProtNLM"/>
    </source>
</evidence>
<sequence>MSNYPPNMTLRPIENWPHDLTRDRRRSNFSAQWSDTLNLLDRELWCLGKGAQNAPAVLQIAMREQDFRVDGMPRATAKPEHPGVILNIESNKGALSFPCDTFTRWQDNLRAIALALEALRKVDRYGVTQTGQQYRGWQAIEAKPTPIAQTAAGAAVHLAKAAQGNDDSVSEWAHHIMHDPETARNTYRKARANAHPDRHGGDRTAWDAVEAVAETLRAAGAPIGGIG</sequence>
<dbReference type="AlphaFoldDB" id="A0A1Z4F102"/>
<keyword evidence="2" id="KW-1185">Reference proteome</keyword>